<dbReference type="EMBL" id="FZOS01000032">
    <property type="protein sequence ID" value="SNT02906.1"/>
    <property type="molecule type" value="Genomic_DNA"/>
</dbReference>
<keyword evidence="2" id="KW-1185">Reference proteome</keyword>
<evidence type="ECO:0000313" key="2">
    <source>
        <dbReference type="Proteomes" id="UP000198281"/>
    </source>
</evidence>
<protein>
    <submittedName>
        <fullName evidence="1">Uncharacterized protein</fullName>
    </submittedName>
</protein>
<dbReference type="AlphaFoldDB" id="A0A239JA58"/>
<dbReference type="Proteomes" id="UP000198281">
    <property type="component" value="Unassembled WGS sequence"/>
</dbReference>
<organism evidence="1 2">
    <name type="scientific">Edaphosphingomonas laterariae</name>
    <dbReference type="NCBI Taxonomy" id="861865"/>
    <lineage>
        <taxon>Bacteria</taxon>
        <taxon>Pseudomonadati</taxon>
        <taxon>Pseudomonadota</taxon>
        <taxon>Alphaproteobacteria</taxon>
        <taxon>Sphingomonadales</taxon>
        <taxon>Rhizorhabdaceae</taxon>
        <taxon>Edaphosphingomonas</taxon>
    </lineage>
</organism>
<accession>A0A239JA58</accession>
<reference evidence="2" key="1">
    <citation type="submission" date="2017-06" db="EMBL/GenBank/DDBJ databases">
        <authorList>
            <person name="Varghese N."/>
            <person name="Submissions S."/>
        </authorList>
    </citation>
    <scope>NUCLEOTIDE SEQUENCE [LARGE SCALE GENOMIC DNA]</scope>
    <source>
        <strain evidence="2">LNB2</strain>
    </source>
</reference>
<sequence>MMTDNTPNGANMNVRAPFPIAHPEAARILLFLPHMQAAIITAALEQQQAPQI</sequence>
<evidence type="ECO:0000313" key="1">
    <source>
        <dbReference type="EMBL" id="SNT02906.1"/>
    </source>
</evidence>
<gene>
    <name evidence="1" type="ORF">SAMN06295912_13227</name>
</gene>
<name>A0A239JA58_9SPHN</name>
<dbReference type="RefSeq" id="WP_158500997.1">
    <property type="nucleotide sequence ID" value="NZ_FZOS01000032.1"/>
</dbReference>
<proteinExistence type="predicted"/>